<name>A0A5D3FWB6_9ACTN</name>
<proteinExistence type="predicted"/>
<evidence type="ECO:0000313" key="2">
    <source>
        <dbReference type="EMBL" id="TYK52523.1"/>
    </source>
</evidence>
<keyword evidence="3" id="KW-1185">Reference proteome</keyword>
<accession>A0A5D3FWB6</accession>
<feature type="region of interest" description="Disordered" evidence="1">
    <location>
        <begin position="351"/>
        <end position="405"/>
    </location>
</feature>
<feature type="compositionally biased region" description="Low complexity" evidence="1">
    <location>
        <begin position="25"/>
        <end position="65"/>
    </location>
</feature>
<feature type="compositionally biased region" description="Acidic residues" evidence="1">
    <location>
        <begin position="375"/>
        <end position="384"/>
    </location>
</feature>
<dbReference type="RefSeq" id="WP_148757062.1">
    <property type="nucleotide sequence ID" value="NZ_VSRQ01000001.1"/>
</dbReference>
<gene>
    <name evidence="2" type="ORF">FXF68_01745</name>
</gene>
<evidence type="ECO:0000313" key="3">
    <source>
        <dbReference type="Proteomes" id="UP000323505"/>
    </source>
</evidence>
<dbReference type="AlphaFoldDB" id="A0A5D3FWB6"/>
<reference evidence="2 3" key="1">
    <citation type="submission" date="2019-08" db="EMBL/GenBank/DDBJ databases">
        <title>Actinomadura sp. nov. CYP1-5 isolated from mountain soil.</title>
        <authorList>
            <person name="Songsumanus A."/>
            <person name="Kuncharoen N."/>
            <person name="Kudo T."/>
            <person name="Yuki M."/>
            <person name="Igarashi Y."/>
            <person name="Tanasupawat S."/>
        </authorList>
    </citation>
    <scope>NUCLEOTIDE SEQUENCE [LARGE SCALE GENOMIC DNA]</scope>
    <source>
        <strain evidence="2 3">CYP1-5</strain>
    </source>
</reference>
<feature type="compositionally biased region" description="Low complexity" evidence="1">
    <location>
        <begin position="351"/>
        <end position="362"/>
    </location>
</feature>
<feature type="compositionally biased region" description="Basic and acidic residues" evidence="1">
    <location>
        <begin position="1"/>
        <end position="23"/>
    </location>
</feature>
<sequence length="405" mass="44476">MDEKPDHDARAGESGDDPDERRRAQAAQAAQQAQAAQAAAAQAAQAAQQAQAAWQHGPAAQAWRPPEADPAPREPSGPLIVDRRPARGVPPATAMPGRAFVFSDRDGQAVQLSATPRGWLGSLGAPRYEWRFEVDVGLRSDTFTATIPSRTDTARFIVTLEAEWSVTDPVRVVRRGLVDGARLVRSRLLAAVRSVGHGYRIDQISELETALGDKLAAGFREYPEGITVHGCYVTAEPDERSRAKLERIDDARVERQLSEEEVGALRTSMRSSSDLFLLYLAQDRNRVGDLIIDMRKHEEIKEERVIELFNKAVEQNIMQPAEINEMLRRLLDPIAGVFQPDGRTDMFGTAQLPAPAPATGAAPAPPPAIAGSLAADDDEEDVMPEELRQRAEDGVYEWKPMPWES</sequence>
<comment type="caution">
    <text evidence="2">The sequence shown here is derived from an EMBL/GenBank/DDBJ whole genome shotgun (WGS) entry which is preliminary data.</text>
</comment>
<dbReference type="Proteomes" id="UP000323505">
    <property type="component" value="Unassembled WGS sequence"/>
</dbReference>
<evidence type="ECO:0008006" key="4">
    <source>
        <dbReference type="Google" id="ProtNLM"/>
    </source>
</evidence>
<evidence type="ECO:0000256" key="1">
    <source>
        <dbReference type="SAM" id="MobiDB-lite"/>
    </source>
</evidence>
<dbReference type="EMBL" id="VSRQ01000001">
    <property type="protein sequence ID" value="TYK52523.1"/>
    <property type="molecule type" value="Genomic_DNA"/>
</dbReference>
<protein>
    <recommendedName>
        <fullName evidence="4">Band 7 domain-containing protein</fullName>
    </recommendedName>
</protein>
<organism evidence="2 3">
    <name type="scientific">Actinomadura decatromicini</name>
    <dbReference type="NCBI Taxonomy" id="2604572"/>
    <lineage>
        <taxon>Bacteria</taxon>
        <taxon>Bacillati</taxon>
        <taxon>Actinomycetota</taxon>
        <taxon>Actinomycetes</taxon>
        <taxon>Streptosporangiales</taxon>
        <taxon>Thermomonosporaceae</taxon>
        <taxon>Actinomadura</taxon>
    </lineage>
</organism>
<feature type="region of interest" description="Disordered" evidence="1">
    <location>
        <begin position="1"/>
        <end position="88"/>
    </location>
</feature>